<protein>
    <recommendedName>
        <fullName evidence="4">Lipoprotein</fullName>
    </recommendedName>
</protein>
<sequence>MVLAAALTGCSGSAPAPQPPPVPSGRSAAPGPATASALEPADPAQELAQLRAAIEAPPQPFSAVLTVQFTDDTLTARRQGVVNVADGLQTGALGLVSREQGAEQQAYLTATRDFTYTRVSDRAWVRSPRSPEPLFADHRAMARALLQSDPAAFRGRARIRTMRGGTGFHLVGRLPPAAVADAFDATARERLARHRIPDCEADLLLDADGRLSELTLTCEAEGYRLRSTTGLAEFGPAAETPPPDDL</sequence>
<gene>
    <name evidence="2" type="ORF">TR51_01185</name>
</gene>
<keyword evidence="3" id="KW-1185">Reference proteome</keyword>
<evidence type="ECO:0000256" key="1">
    <source>
        <dbReference type="SAM" id="MobiDB-lite"/>
    </source>
</evidence>
<proteinExistence type="predicted"/>
<dbReference type="EMBL" id="JXZB01000001">
    <property type="protein sequence ID" value="KIQ66294.1"/>
    <property type="molecule type" value="Genomic_DNA"/>
</dbReference>
<comment type="caution">
    <text evidence="2">The sequence shown here is derived from an EMBL/GenBank/DDBJ whole genome shotgun (WGS) entry which is preliminary data.</text>
</comment>
<dbReference type="PATRIC" id="fig|2064.6.peg.264"/>
<dbReference type="AlphaFoldDB" id="A0A0D0PUS9"/>
<reference evidence="2 3" key="1">
    <citation type="submission" date="2015-02" db="EMBL/GenBank/DDBJ databases">
        <title>Draft genome sequence of Kitasatospora griseola MF730-N6, a bafilomycin, terpentecin and satosporin producer.</title>
        <authorList>
            <person name="Arens J.C."/>
            <person name="Haltli B."/>
            <person name="Kerr R.G."/>
        </authorList>
    </citation>
    <scope>NUCLEOTIDE SEQUENCE [LARGE SCALE GENOMIC DNA]</scope>
    <source>
        <strain evidence="2 3">MF730-N6</strain>
    </source>
</reference>
<organism evidence="2 3">
    <name type="scientific">Kitasatospora griseola</name>
    <name type="common">Streptomyces griseolosporeus</name>
    <dbReference type="NCBI Taxonomy" id="2064"/>
    <lineage>
        <taxon>Bacteria</taxon>
        <taxon>Bacillati</taxon>
        <taxon>Actinomycetota</taxon>
        <taxon>Actinomycetes</taxon>
        <taxon>Kitasatosporales</taxon>
        <taxon>Streptomycetaceae</taxon>
        <taxon>Kitasatospora</taxon>
    </lineage>
</organism>
<evidence type="ECO:0008006" key="4">
    <source>
        <dbReference type="Google" id="ProtNLM"/>
    </source>
</evidence>
<evidence type="ECO:0000313" key="2">
    <source>
        <dbReference type="EMBL" id="KIQ66294.1"/>
    </source>
</evidence>
<feature type="region of interest" description="Disordered" evidence="1">
    <location>
        <begin position="7"/>
        <end position="39"/>
    </location>
</feature>
<name>A0A0D0PUS9_KITGR</name>
<accession>A0A0D0PUS9</accession>
<evidence type="ECO:0000313" key="3">
    <source>
        <dbReference type="Proteomes" id="UP000032066"/>
    </source>
</evidence>
<dbReference type="Proteomes" id="UP000032066">
    <property type="component" value="Unassembled WGS sequence"/>
</dbReference>